<dbReference type="RefSeq" id="XP_020435713.1">
    <property type="nucleotide sequence ID" value="XM_020573641.1"/>
</dbReference>
<evidence type="ECO:0000256" key="3">
    <source>
        <dbReference type="ARBA" id="ARBA00022989"/>
    </source>
</evidence>
<dbReference type="GO" id="GO:0032934">
    <property type="term" value="F:sterol binding"/>
    <property type="evidence" value="ECO:0007669"/>
    <property type="project" value="TreeGrafter"/>
</dbReference>
<dbReference type="GO" id="GO:0032366">
    <property type="term" value="P:intracellular sterol transport"/>
    <property type="evidence" value="ECO:0007669"/>
    <property type="project" value="TreeGrafter"/>
</dbReference>
<accession>D3B2P8</accession>
<feature type="region of interest" description="Disordered" evidence="5">
    <location>
        <begin position="134"/>
        <end position="204"/>
    </location>
</feature>
<keyword evidence="4 6" id="KW-0472">Membrane</keyword>
<evidence type="ECO:0000256" key="2">
    <source>
        <dbReference type="ARBA" id="ARBA00022692"/>
    </source>
</evidence>
<dbReference type="OMA" id="GTRTKIF"/>
<dbReference type="PANTHER" id="PTHR23319:SF37">
    <property type="entry name" value="VAST DOMAIN-CONTAINING PROTEIN"/>
    <property type="match status" value="1"/>
</dbReference>
<keyword evidence="2 6" id="KW-0812">Transmembrane</keyword>
<feature type="region of interest" description="Disordered" evidence="5">
    <location>
        <begin position="595"/>
        <end position="660"/>
    </location>
</feature>
<dbReference type="PROSITE" id="PS51778">
    <property type="entry name" value="VAST"/>
    <property type="match status" value="1"/>
</dbReference>
<evidence type="ECO:0000256" key="6">
    <source>
        <dbReference type="SAM" id="Phobius"/>
    </source>
</evidence>
<feature type="transmembrane region" description="Helical" evidence="6">
    <location>
        <begin position="804"/>
        <end position="826"/>
    </location>
</feature>
<dbReference type="InterPro" id="IPR051482">
    <property type="entry name" value="Cholesterol_transport"/>
</dbReference>
<feature type="domain" description="VASt" evidence="7">
    <location>
        <begin position="418"/>
        <end position="585"/>
    </location>
</feature>
<feature type="compositionally biased region" description="Low complexity" evidence="5">
    <location>
        <begin position="600"/>
        <end position="638"/>
    </location>
</feature>
<evidence type="ECO:0000256" key="5">
    <source>
        <dbReference type="SAM" id="MobiDB-lite"/>
    </source>
</evidence>
<keyword evidence="3 6" id="KW-1133">Transmembrane helix</keyword>
<dbReference type="GO" id="GO:0005789">
    <property type="term" value="C:endoplasmic reticulum membrane"/>
    <property type="evidence" value="ECO:0007669"/>
    <property type="project" value="TreeGrafter"/>
</dbReference>
<feature type="compositionally biased region" description="Low complexity" evidence="5">
    <location>
        <begin position="150"/>
        <end position="168"/>
    </location>
</feature>
<dbReference type="Gene3D" id="2.30.29.30">
    <property type="entry name" value="Pleckstrin-homology domain (PH domain)/Phosphotyrosine-binding domain (PTB)"/>
    <property type="match status" value="1"/>
</dbReference>
<feature type="transmembrane region" description="Helical" evidence="6">
    <location>
        <begin position="680"/>
        <end position="700"/>
    </location>
</feature>
<dbReference type="GeneID" id="31358185"/>
<dbReference type="AlphaFoldDB" id="D3B2P8"/>
<comment type="caution">
    <text evidence="8">The sequence shown here is derived from an EMBL/GenBank/DDBJ whole genome shotgun (WGS) entry which is preliminary data.</text>
</comment>
<organism evidence="8 9">
    <name type="scientific">Heterostelium pallidum (strain ATCC 26659 / Pp 5 / PN500)</name>
    <name type="common">Cellular slime mold</name>
    <name type="synonym">Polysphondylium pallidum</name>
    <dbReference type="NCBI Taxonomy" id="670386"/>
    <lineage>
        <taxon>Eukaryota</taxon>
        <taxon>Amoebozoa</taxon>
        <taxon>Evosea</taxon>
        <taxon>Eumycetozoa</taxon>
        <taxon>Dictyostelia</taxon>
        <taxon>Acytosteliales</taxon>
        <taxon>Acytosteliaceae</taxon>
        <taxon>Heterostelium</taxon>
    </lineage>
</organism>
<evidence type="ECO:0000256" key="4">
    <source>
        <dbReference type="ARBA" id="ARBA00023136"/>
    </source>
</evidence>
<proteinExistence type="predicted"/>
<keyword evidence="9" id="KW-1185">Reference proteome</keyword>
<dbReference type="PANTHER" id="PTHR23319">
    <property type="entry name" value="GRAM DOMAIN CONTAINING 1B, ISOFORM E"/>
    <property type="match status" value="1"/>
</dbReference>
<feature type="compositionally biased region" description="Low complexity" evidence="5">
    <location>
        <begin position="175"/>
        <end position="202"/>
    </location>
</feature>
<evidence type="ECO:0000256" key="1">
    <source>
        <dbReference type="ARBA" id="ARBA00004167"/>
    </source>
</evidence>
<dbReference type="GO" id="GO:0120015">
    <property type="term" value="F:sterol transfer activity"/>
    <property type="evidence" value="ECO:0007669"/>
    <property type="project" value="TreeGrafter"/>
</dbReference>
<evidence type="ECO:0000259" key="7">
    <source>
        <dbReference type="PROSITE" id="PS51778"/>
    </source>
</evidence>
<evidence type="ECO:0000313" key="8">
    <source>
        <dbReference type="EMBL" id="EFA83596.1"/>
    </source>
</evidence>
<feature type="compositionally biased region" description="Polar residues" evidence="5">
    <location>
        <begin position="639"/>
        <end position="660"/>
    </location>
</feature>
<dbReference type="GO" id="GO:0005886">
    <property type="term" value="C:plasma membrane"/>
    <property type="evidence" value="ECO:0007669"/>
    <property type="project" value="TreeGrafter"/>
</dbReference>
<gene>
    <name evidence="8" type="ORF">PPL_02662</name>
</gene>
<dbReference type="EMBL" id="ADBJ01000010">
    <property type="protein sequence ID" value="EFA83596.1"/>
    <property type="molecule type" value="Genomic_DNA"/>
</dbReference>
<dbReference type="InParanoid" id="D3B2P8"/>
<dbReference type="GO" id="GO:0140268">
    <property type="term" value="C:endoplasmic reticulum-plasma membrane contact site"/>
    <property type="evidence" value="ECO:0007669"/>
    <property type="project" value="TreeGrafter"/>
</dbReference>
<feature type="region of interest" description="Disordered" evidence="5">
    <location>
        <begin position="235"/>
        <end position="360"/>
    </location>
</feature>
<evidence type="ECO:0000313" key="9">
    <source>
        <dbReference type="Proteomes" id="UP000001396"/>
    </source>
</evidence>
<dbReference type="InterPro" id="IPR031968">
    <property type="entry name" value="VASt"/>
</dbReference>
<dbReference type="Pfam" id="PF02893">
    <property type="entry name" value="GRAM"/>
    <property type="match status" value="1"/>
</dbReference>
<dbReference type="Pfam" id="PF16016">
    <property type="entry name" value="VASt"/>
    <property type="match status" value="1"/>
</dbReference>
<reference evidence="8 9" key="1">
    <citation type="journal article" date="2011" name="Genome Res.">
        <title>Phylogeny-wide analysis of social amoeba genomes highlights ancient origins for complex intercellular communication.</title>
        <authorList>
            <person name="Heidel A.J."/>
            <person name="Lawal H.M."/>
            <person name="Felder M."/>
            <person name="Schilde C."/>
            <person name="Helps N.R."/>
            <person name="Tunggal B."/>
            <person name="Rivero F."/>
            <person name="John U."/>
            <person name="Schleicher M."/>
            <person name="Eichinger L."/>
            <person name="Platzer M."/>
            <person name="Noegel A.A."/>
            <person name="Schaap P."/>
            <person name="Gloeckner G."/>
        </authorList>
    </citation>
    <scope>NUCLEOTIDE SEQUENCE [LARGE SCALE GENOMIC DNA]</scope>
    <source>
        <strain evidence="9">ATCC 26659 / Pp 5 / PN500</strain>
    </source>
</reference>
<sequence length="827" mass="90674">MTVAVKDENSFHQIFQSIPNDENCSYTDGGSVSIGRLYISQQHVSYAPKLGSTQIIIPIKDITNISKKYSVYLFPNAIEVCTSTQKYFFSAFLSRDLAFATLQTLFQQGGGTRTKIFEDAMNGIIYDEKTATSAIKSSDDEQEHEPFQDTPTVSSFVPTSSSLSSSTSQFPEPLTQSANNSESTSQTNSSGSNSPPKSQSPSIKMLNSTIDSSKEQSNGDSQSNGQTPVELDENLVVGNQPNEESTPTTTSTSTSTTTSNSNTTSNTTPTTQSSSSLPSTPKKADSQLNLNESLSSSTPNKQTTSQQTTTATQQQQQQQQPPQQQTSKSSPIQKRKNTVDSLPTQQQQQQQQQNSAAPSPLRHTISYIFTHLYTKQCTASTGATSSPSPASVAVSNTLQFKSIPIKDKCEHIVSSEFEEAPWATEKYPISVEEFYNVIIRTDFWALVNTTHGYTEQSVNEWKNGSCCTTRTMDFRTAISFKIGPKSTRVYQTQRCRLRNKDELLLQCSSVSKDVPYGDSFSVENLFSIASDDGGNGCTVKLSSKIKFTKTLWGIASMIQKSAYQGNKDYFVLWFSMVRNQIEAYTYNKLKQAKSAIPDPTTSSATTVTEQTVPQPTTTTSTTSTSTTPTTQENVSTQTNQEATTSNQPKENETTSTHTSVPTNLSLTTLWKNLSSTEKQISLLVVALISILFIGLVINVYSTSRTNQWLNQELYKFSDSVVLLDSKLNSLIEGKSPERGDVVIANGNIGTDRLEILQKKLDIASALLQRTQSVISNLQGELSIEALKVKKFEEISTSSGSWSPYILTLLVLVGSALHFTGVLRTFLP</sequence>
<dbReference type="STRING" id="670386.D3B2P8"/>
<dbReference type="InterPro" id="IPR011993">
    <property type="entry name" value="PH-like_dom_sf"/>
</dbReference>
<name>D3B2P8_HETP5</name>
<protein>
    <recommendedName>
        <fullName evidence="7">VASt domain-containing protein</fullName>
    </recommendedName>
</protein>
<comment type="subcellular location">
    <subcellularLocation>
        <location evidence="1">Membrane</location>
        <topology evidence="1">Single-pass membrane protein</topology>
    </subcellularLocation>
</comment>
<feature type="compositionally biased region" description="Low complexity" evidence="5">
    <location>
        <begin position="245"/>
        <end position="332"/>
    </location>
</feature>
<dbReference type="InterPro" id="IPR004182">
    <property type="entry name" value="GRAM"/>
</dbReference>
<dbReference type="Proteomes" id="UP000001396">
    <property type="component" value="Unassembled WGS sequence"/>
</dbReference>